<accession>A0A7X0KMN4</accession>
<proteinExistence type="predicted"/>
<sequence length="82" mass="9460">MTVRVITKKQELIAWLAEQVVRAEPQIETSTALIGIFDDIIRSFQKYSMLHPWAIGSEFFCISYILSGSRAKPYNAMQPWTH</sequence>
<dbReference type="Proteomes" id="UP000536262">
    <property type="component" value="Unassembled WGS sequence"/>
</dbReference>
<evidence type="ECO:0000313" key="1">
    <source>
        <dbReference type="EMBL" id="MBB6356322.1"/>
    </source>
</evidence>
<protein>
    <submittedName>
        <fullName evidence="1">Uncharacterized protein</fullName>
    </submittedName>
</protein>
<gene>
    <name evidence="1" type="ORF">GGR00_004130</name>
</gene>
<comment type="caution">
    <text evidence="1">The sequence shown here is derived from an EMBL/GenBank/DDBJ whole genome shotgun (WGS) entry which is preliminary data.</text>
</comment>
<keyword evidence="2" id="KW-1185">Reference proteome</keyword>
<dbReference type="AlphaFoldDB" id="A0A7X0KMN4"/>
<organism evidence="1 2">
    <name type="scientific">Aminobacter aganoensis</name>
    <dbReference type="NCBI Taxonomy" id="83264"/>
    <lineage>
        <taxon>Bacteria</taxon>
        <taxon>Pseudomonadati</taxon>
        <taxon>Pseudomonadota</taxon>
        <taxon>Alphaproteobacteria</taxon>
        <taxon>Hyphomicrobiales</taxon>
        <taxon>Phyllobacteriaceae</taxon>
        <taxon>Aminobacter</taxon>
    </lineage>
</organism>
<dbReference type="EMBL" id="JACHOU010000013">
    <property type="protein sequence ID" value="MBB6356322.1"/>
    <property type="molecule type" value="Genomic_DNA"/>
</dbReference>
<evidence type="ECO:0000313" key="2">
    <source>
        <dbReference type="Proteomes" id="UP000536262"/>
    </source>
</evidence>
<dbReference type="RefSeq" id="WP_184700679.1">
    <property type="nucleotide sequence ID" value="NZ_JACHOU010000013.1"/>
</dbReference>
<reference evidence="1 2" key="1">
    <citation type="submission" date="2020-08" db="EMBL/GenBank/DDBJ databases">
        <title>Genomic Encyclopedia of Type Strains, Phase IV (KMG-IV): sequencing the most valuable type-strain genomes for metagenomic binning, comparative biology and taxonomic classification.</title>
        <authorList>
            <person name="Goeker M."/>
        </authorList>
    </citation>
    <scope>NUCLEOTIDE SEQUENCE [LARGE SCALE GENOMIC DNA]</scope>
    <source>
        <strain evidence="1 2">DSM 7051</strain>
    </source>
</reference>
<name>A0A7X0KMN4_9HYPH</name>